<gene>
    <name evidence="5" type="ORF">METZ01_LOCUS88139</name>
</gene>
<evidence type="ECO:0000256" key="4">
    <source>
        <dbReference type="ARBA" id="ARBA00023235"/>
    </source>
</evidence>
<evidence type="ECO:0000313" key="5">
    <source>
        <dbReference type="EMBL" id="SVA35285.1"/>
    </source>
</evidence>
<dbReference type="SMART" id="SM00855">
    <property type="entry name" value="PGAM"/>
    <property type="match status" value="1"/>
</dbReference>
<comment type="similarity">
    <text evidence="1">Belongs to the phosphoglycerate mutase family. BPG-dependent PGAM subfamily.</text>
</comment>
<evidence type="ECO:0000256" key="2">
    <source>
        <dbReference type="ARBA" id="ARBA00012028"/>
    </source>
</evidence>
<protein>
    <recommendedName>
        <fullName evidence="2">phosphoglycerate mutase (2,3-diphosphoglycerate-dependent)</fullName>
        <ecNumber evidence="2">5.4.2.11</ecNumber>
    </recommendedName>
</protein>
<dbReference type="PANTHER" id="PTHR11931">
    <property type="entry name" value="PHOSPHOGLYCERATE MUTASE"/>
    <property type="match status" value="1"/>
</dbReference>
<dbReference type="InterPro" id="IPR013078">
    <property type="entry name" value="His_Pase_superF_clade-1"/>
</dbReference>
<dbReference type="InterPro" id="IPR005952">
    <property type="entry name" value="Phosphogly_mut1"/>
</dbReference>
<keyword evidence="4" id="KW-0413">Isomerase</keyword>
<evidence type="ECO:0000256" key="1">
    <source>
        <dbReference type="ARBA" id="ARBA00006717"/>
    </source>
</evidence>
<keyword evidence="3" id="KW-0324">Glycolysis</keyword>
<dbReference type="HAMAP" id="MF_01039">
    <property type="entry name" value="PGAM_GpmA"/>
    <property type="match status" value="1"/>
</dbReference>
<dbReference type="EC" id="5.4.2.11" evidence="2"/>
<evidence type="ECO:0000256" key="3">
    <source>
        <dbReference type="ARBA" id="ARBA00023152"/>
    </source>
</evidence>
<name>A0A381V4J3_9ZZZZ</name>
<dbReference type="InterPro" id="IPR001345">
    <property type="entry name" value="PG/BPGM_mutase_AS"/>
</dbReference>
<dbReference type="NCBIfam" id="TIGR01258">
    <property type="entry name" value="pgm_1"/>
    <property type="match status" value="1"/>
</dbReference>
<dbReference type="EMBL" id="UINC01007831">
    <property type="protein sequence ID" value="SVA35285.1"/>
    <property type="molecule type" value="Genomic_DNA"/>
</dbReference>
<dbReference type="GO" id="GO:0006096">
    <property type="term" value="P:glycolytic process"/>
    <property type="evidence" value="ECO:0007669"/>
    <property type="project" value="UniProtKB-KW"/>
</dbReference>
<dbReference type="Pfam" id="PF00300">
    <property type="entry name" value="His_Phos_1"/>
    <property type="match status" value="1"/>
</dbReference>
<dbReference type="CDD" id="cd07040">
    <property type="entry name" value="HP"/>
    <property type="match status" value="1"/>
</dbReference>
<dbReference type="GO" id="GO:0004619">
    <property type="term" value="F:phosphoglycerate mutase activity"/>
    <property type="evidence" value="ECO:0007669"/>
    <property type="project" value="UniProtKB-EC"/>
</dbReference>
<dbReference type="Gene3D" id="3.40.50.1240">
    <property type="entry name" value="Phosphoglycerate mutase-like"/>
    <property type="match status" value="1"/>
</dbReference>
<dbReference type="PIRSF" id="PIRSF000709">
    <property type="entry name" value="6PFK_2-Ptase"/>
    <property type="match status" value="1"/>
</dbReference>
<dbReference type="AlphaFoldDB" id="A0A381V4J3"/>
<organism evidence="5">
    <name type="scientific">marine metagenome</name>
    <dbReference type="NCBI Taxonomy" id="408172"/>
    <lineage>
        <taxon>unclassified sequences</taxon>
        <taxon>metagenomes</taxon>
        <taxon>ecological metagenomes</taxon>
    </lineage>
</organism>
<dbReference type="SUPFAM" id="SSF53254">
    <property type="entry name" value="Phosphoglycerate mutase-like"/>
    <property type="match status" value="1"/>
</dbReference>
<proteinExistence type="inferred from homology"/>
<reference evidence="5" key="1">
    <citation type="submission" date="2018-05" db="EMBL/GenBank/DDBJ databases">
        <authorList>
            <person name="Lanie J.A."/>
            <person name="Ng W.-L."/>
            <person name="Kazmierczak K.M."/>
            <person name="Andrzejewski T.M."/>
            <person name="Davidsen T.M."/>
            <person name="Wayne K.J."/>
            <person name="Tettelin H."/>
            <person name="Glass J.I."/>
            <person name="Rusch D."/>
            <person name="Podicherti R."/>
            <person name="Tsui H.-C.T."/>
            <person name="Winkler M.E."/>
        </authorList>
    </citation>
    <scope>NUCLEOTIDE SEQUENCE</scope>
</reference>
<dbReference type="InterPro" id="IPR029033">
    <property type="entry name" value="His_PPase_superfam"/>
</dbReference>
<sequence length="208" mass="23974">MSKLVLLRHGQSQWNLENRFTGWKDIELSENGILEAKESGRLIKEKKIPIDIVYSSGLKRAIDTAIIAMKEANYDHLFNNGELIIIKNIAVNERDYGELTGLNKKETAEKYGKEQVHIWRRSYDVNPPGGESLKNVVERVKPYFENTMKKDLENRKNILLSAHGNSLRALFLILNFYTAETISTAEIPTGKPFIIEYDNNKIIKKYFL</sequence>
<dbReference type="PROSITE" id="PS00175">
    <property type="entry name" value="PG_MUTASE"/>
    <property type="match status" value="1"/>
</dbReference>
<accession>A0A381V4J3</accession>